<name>A0A9W3CLT6_RAPSA</name>
<dbReference type="PANTHER" id="PTHR46344:SF1">
    <property type="entry name" value="OS02G0504900 PROTEIN"/>
    <property type="match status" value="1"/>
</dbReference>
<feature type="domain" description="FKB95-like N-terminal Kelch" evidence="3">
    <location>
        <begin position="134"/>
        <end position="303"/>
    </location>
</feature>
<dbReference type="Proteomes" id="UP000504610">
    <property type="component" value="Unplaced"/>
</dbReference>
<evidence type="ECO:0000313" key="5">
    <source>
        <dbReference type="RefSeq" id="XP_056852490.1"/>
    </source>
</evidence>
<protein>
    <submittedName>
        <fullName evidence="5">F-box/kelch-repeat protein At1g27420</fullName>
    </submittedName>
</protein>
<dbReference type="InterPro" id="IPR057499">
    <property type="entry name" value="Kelch_FKB95"/>
</dbReference>
<keyword evidence="2" id="KW-0677">Repeat</keyword>
<dbReference type="SUPFAM" id="SSF117281">
    <property type="entry name" value="Kelch motif"/>
    <property type="match status" value="1"/>
</dbReference>
<organism evidence="4 5">
    <name type="scientific">Raphanus sativus</name>
    <name type="common">Radish</name>
    <name type="synonym">Raphanus raphanistrum var. sativus</name>
    <dbReference type="NCBI Taxonomy" id="3726"/>
    <lineage>
        <taxon>Eukaryota</taxon>
        <taxon>Viridiplantae</taxon>
        <taxon>Streptophyta</taxon>
        <taxon>Embryophyta</taxon>
        <taxon>Tracheophyta</taxon>
        <taxon>Spermatophyta</taxon>
        <taxon>Magnoliopsida</taxon>
        <taxon>eudicotyledons</taxon>
        <taxon>Gunneridae</taxon>
        <taxon>Pentapetalae</taxon>
        <taxon>rosids</taxon>
        <taxon>malvids</taxon>
        <taxon>Brassicales</taxon>
        <taxon>Brassicaceae</taxon>
        <taxon>Brassiceae</taxon>
        <taxon>Raphanus</taxon>
    </lineage>
</organism>
<proteinExistence type="predicted"/>
<evidence type="ECO:0000313" key="4">
    <source>
        <dbReference type="Proteomes" id="UP000504610"/>
    </source>
</evidence>
<sequence>MGPLIPGLLDDVAELCLTRIPRSEFRTISQVCSRWRRFLMCKHYAAVLKMPGSVEEEFMCVLLDNMYWEVYDGLYNKLGQIPPVPGPFKCGYGLMVLDGRKIVFVGGKYKVRQSNEVRGLKVRRRFEVRDSVFTNAASSNVYEFNPATNRWRKLADMNVPRHNFAYAVVDGLLYVIRGYSADDVGILNAEVYNPKTNKWSLMDCPHRPNFRPAFAFSFHSKLFVVGNESRFIDIYDHRTKIWEELDSGQTLSVYSYTVVRNKVYFMNMDMAEMGVFDPEKNSWSLVDVPRGLYRLGQCNNTVVLFKRILLINAISGHLDKEDEVKLRDPPIVLSGFDATSVLIKF</sequence>
<dbReference type="OrthoDB" id="45365at2759"/>
<dbReference type="GeneID" id="108833426"/>
<dbReference type="InterPro" id="IPR015915">
    <property type="entry name" value="Kelch-typ_b-propeller"/>
</dbReference>
<keyword evidence="4" id="KW-1185">Reference proteome</keyword>
<evidence type="ECO:0000256" key="1">
    <source>
        <dbReference type="ARBA" id="ARBA00022441"/>
    </source>
</evidence>
<evidence type="ECO:0000256" key="2">
    <source>
        <dbReference type="ARBA" id="ARBA00022737"/>
    </source>
</evidence>
<dbReference type="Pfam" id="PF25210">
    <property type="entry name" value="Kelch_FKB95"/>
    <property type="match status" value="1"/>
</dbReference>
<accession>A0A9W3CLT6</accession>
<dbReference type="PANTHER" id="PTHR46344">
    <property type="entry name" value="OS02G0202900 PROTEIN"/>
    <property type="match status" value="1"/>
</dbReference>
<reference evidence="5" key="1">
    <citation type="submission" date="2025-08" db="UniProtKB">
        <authorList>
            <consortium name="RefSeq"/>
        </authorList>
    </citation>
    <scope>IDENTIFICATION</scope>
    <source>
        <tissue evidence="5">Leaf</tissue>
    </source>
</reference>
<dbReference type="Gene3D" id="2.120.10.80">
    <property type="entry name" value="Kelch-type beta propeller"/>
    <property type="match status" value="1"/>
</dbReference>
<gene>
    <name evidence="5" type="primary">LOC108833426</name>
</gene>
<keyword evidence="1" id="KW-0880">Kelch repeat</keyword>
<evidence type="ECO:0000259" key="3">
    <source>
        <dbReference type="Pfam" id="PF25210"/>
    </source>
</evidence>
<dbReference type="RefSeq" id="XP_056852490.1">
    <property type="nucleotide sequence ID" value="XM_056996510.1"/>
</dbReference>
<dbReference type="AlphaFoldDB" id="A0A9W3CLT6"/>
<dbReference type="KEGG" id="rsz:108833426"/>